<comment type="caution">
    <text evidence="1">The sequence shown here is derived from an EMBL/GenBank/DDBJ whole genome shotgun (WGS) entry which is preliminary data.</text>
</comment>
<sequence length="139" mass="15844">MDHQHTDQAVLTETSVQETSTALPNNTEQEEADSGFLNENYDQSTSNPLPHEYKWTKEYPISQIIGDISKPVQTRSATLNMCMHDSFLSKIEPTRVSEALADSDWVISMQEELNQFEALKVWRLVPRPEGKSIIARGRH</sequence>
<organism evidence="1 2">
    <name type="scientific">Arctium lappa</name>
    <name type="common">Greater burdock</name>
    <name type="synonym">Lappa major</name>
    <dbReference type="NCBI Taxonomy" id="4217"/>
    <lineage>
        <taxon>Eukaryota</taxon>
        <taxon>Viridiplantae</taxon>
        <taxon>Streptophyta</taxon>
        <taxon>Embryophyta</taxon>
        <taxon>Tracheophyta</taxon>
        <taxon>Spermatophyta</taxon>
        <taxon>Magnoliopsida</taxon>
        <taxon>eudicotyledons</taxon>
        <taxon>Gunneridae</taxon>
        <taxon>Pentapetalae</taxon>
        <taxon>asterids</taxon>
        <taxon>campanulids</taxon>
        <taxon>Asterales</taxon>
        <taxon>Asteraceae</taxon>
        <taxon>Carduoideae</taxon>
        <taxon>Cardueae</taxon>
        <taxon>Arctiinae</taxon>
        <taxon>Arctium</taxon>
    </lineage>
</organism>
<reference evidence="2" key="1">
    <citation type="journal article" date="2022" name="Mol. Ecol. Resour.">
        <title>The genomes of chicory, endive, great burdock and yacon provide insights into Asteraceae palaeo-polyploidization history and plant inulin production.</title>
        <authorList>
            <person name="Fan W."/>
            <person name="Wang S."/>
            <person name="Wang H."/>
            <person name="Wang A."/>
            <person name="Jiang F."/>
            <person name="Liu H."/>
            <person name="Zhao H."/>
            <person name="Xu D."/>
            <person name="Zhang Y."/>
        </authorList>
    </citation>
    <scope>NUCLEOTIDE SEQUENCE [LARGE SCALE GENOMIC DNA]</scope>
    <source>
        <strain evidence="2">cv. Niubang</strain>
    </source>
</reference>
<name>A0ACB8XP36_ARCLA</name>
<evidence type="ECO:0000313" key="2">
    <source>
        <dbReference type="Proteomes" id="UP001055879"/>
    </source>
</evidence>
<keyword evidence="2" id="KW-1185">Reference proteome</keyword>
<accession>A0ACB8XP36</accession>
<proteinExistence type="predicted"/>
<reference evidence="1 2" key="2">
    <citation type="journal article" date="2022" name="Mol. Ecol. Resour.">
        <title>The genomes of chicory, endive, great burdock and yacon provide insights into Asteraceae paleo-polyploidization history and plant inulin production.</title>
        <authorList>
            <person name="Fan W."/>
            <person name="Wang S."/>
            <person name="Wang H."/>
            <person name="Wang A."/>
            <person name="Jiang F."/>
            <person name="Liu H."/>
            <person name="Zhao H."/>
            <person name="Xu D."/>
            <person name="Zhang Y."/>
        </authorList>
    </citation>
    <scope>NUCLEOTIDE SEQUENCE [LARGE SCALE GENOMIC DNA]</scope>
    <source>
        <strain evidence="2">cv. Niubang</strain>
    </source>
</reference>
<gene>
    <name evidence="1" type="ORF">L6452_40597</name>
</gene>
<dbReference type="EMBL" id="CM042062">
    <property type="protein sequence ID" value="KAI3669363.1"/>
    <property type="molecule type" value="Genomic_DNA"/>
</dbReference>
<evidence type="ECO:0000313" key="1">
    <source>
        <dbReference type="EMBL" id="KAI3669363.1"/>
    </source>
</evidence>
<protein>
    <submittedName>
        <fullName evidence="1">Uncharacterized protein</fullName>
    </submittedName>
</protein>
<dbReference type="Proteomes" id="UP001055879">
    <property type="component" value="Linkage Group LG16"/>
</dbReference>